<keyword evidence="2" id="KW-0408">Iron</keyword>
<dbReference type="PANTHER" id="PTHR46696">
    <property type="entry name" value="P450, PUTATIVE (EUROFUNG)-RELATED"/>
    <property type="match status" value="1"/>
</dbReference>
<accession>A0ABV6VRI0</accession>
<sequence>MSVQPIASIDQLPDFPFPGSSYRGPDPIFTQLRAERPVVRVNWIGGGTAWIVTRAADVRAVLDDPRFSRAASYAPSAPKFSGLFQAPPGMIISLDPPDHTRLRTLAVQAFSPERILGMGPRVRELAGRLLDGLEKQAADGSAVDLVAGFASPLAMAVICELLGVPEQDREQFHTWVRLFADVNGPEEAAIEGREALGGYIAGLVGSKHQAPGDDVLSDLIAARDGEDRLSFEELVGLGYTLLGGGYDSAAGQIANFVLTLLAHHPDAWRRLGEHPEEVPAAVEELLRTVNLTGNDTSGLPRIATEEVVLGGATIAAGEAVFLAFASANRDAAEFADPERVDFGRPENAHLAFGYGIHQCLGAPLARVELAIAIEELTRRFPDARLPVAERELRWRVGDVNHNLLALPVELGGGVSGTDGSN</sequence>
<dbReference type="InterPro" id="IPR036396">
    <property type="entry name" value="Cyt_P450_sf"/>
</dbReference>
<dbReference type="EMBL" id="JBHFAB010000003">
    <property type="protein sequence ID" value="MFC1416152.1"/>
    <property type="molecule type" value="Genomic_DNA"/>
</dbReference>
<evidence type="ECO:0000313" key="3">
    <source>
        <dbReference type="EMBL" id="MFC1416152.1"/>
    </source>
</evidence>
<keyword evidence="4" id="KW-1185">Reference proteome</keyword>
<protein>
    <submittedName>
        <fullName evidence="3">Cytochrome P450</fullName>
    </submittedName>
</protein>
<dbReference type="PROSITE" id="PS00086">
    <property type="entry name" value="CYTOCHROME_P450"/>
    <property type="match status" value="1"/>
</dbReference>
<keyword evidence="2" id="KW-0560">Oxidoreductase</keyword>
<proteinExistence type="inferred from homology"/>
<dbReference type="InterPro" id="IPR001128">
    <property type="entry name" value="Cyt_P450"/>
</dbReference>
<dbReference type="PANTHER" id="PTHR46696:SF1">
    <property type="entry name" value="CYTOCHROME P450 YJIB-RELATED"/>
    <property type="match status" value="1"/>
</dbReference>
<reference evidence="3 4" key="1">
    <citation type="submission" date="2024-09" db="EMBL/GenBank/DDBJ databases">
        <authorList>
            <person name="Lee S.D."/>
        </authorList>
    </citation>
    <scope>NUCLEOTIDE SEQUENCE [LARGE SCALE GENOMIC DNA]</scope>
    <source>
        <strain evidence="3 4">N8-3</strain>
    </source>
</reference>
<dbReference type="Proteomes" id="UP001592531">
    <property type="component" value="Unassembled WGS sequence"/>
</dbReference>
<dbReference type="CDD" id="cd11031">
    <property type="entry name" value="Cyp158A-like"/>
    <property type="match status" value="1"/>
</dbReference>
<comment type="caution">
    <text evidence="3">The sequence shown here is derived from an EMBL/GenBank/DDBJ whole genome shotgun (WGS) entry which is preliminary data.</text>
</comment>
<dbReference type="RefSeq" id="WP_380533128.1">
    <property type="nucleotide sequence ID" value="NZ_JBHFAB010000003.1"/>
</dbReference>
<keyword evidence="2" id="KW-0503">Monooxygenase</keyword>
<evidence type="ECO:0000313" key="4">
    <source>
        <dbReference type="Proteomes" id="UP001592531"/>
    </source>
</evidence>
<dbReference type="InterPro" id="IPR002397">
    <property type="entry name" value="Cyt_P450_B"/>
</dbReference>
<organism evidence="3 4">
    <name type="scientific">Streptacidiphilus cavernicola</name>
    <dbReference type="NCBI Taxonomy" id="3342716"/>
    <lineage>
        <taxon>Bacteria</taxon>
        <taxon>Bacillati</taxon>
        <taxon>Actinomycetota</taxon>
        <taxon>Actinomycetes</taxon>
        <taxon>Kitasatosporales</taxon>
        <taxon>Streptomycetaceae</taxon>
        <taxon>Streptacidiphilus</taxon>
    </lineage>
</organism>
<dbReference type="Gene3D" id="1.10.630.10">
    <property type="entry name" value="Cytochrome P450"/>
    <property type="match status" value="1"/>
</dbReference>
<dbReference type="InterPro" id="IPR017972">
    <property type="entry name" value="Cyt_P450_CS"/>
</dbReference>
<dbReference type="SUPFAM" id="SSF48264">
    <property type="entry name" value="Cytochrome P450"/>
    <property type="match status" value="1"/>
</dbReference>
<gene>
    <name evidence="3" type="ORF">ACEZDE_05800</name>
</gene>
<keyword evidence="2" id="KW-0479">Metal-binding</keyword>
<evidence type="ECO:0000256" key="1">
    <source>
        <dbReference type="ARBA" id="ARBA00010617"/>
    </source>
</evidence>
<keyword evidence="2" id="KW-0349">Heme</keyword>
<dbReference type="Pfam" id="PF00067">
    <property type="entry name" value="p450"/>
    <property type="match status" value="1"/>
</dbReference>
<comment type="similarity">
    <text evidence="1 2">Belongs to the cytochrome P450 family.</text>
</comment>
<dbReference type="PRINTS" id="PR00359">
    <property type="entry name" value="BP450"/>
</dbReference>
<name>A0ABV6VRI0_9ACTN</name>
<evidence type="ECO:0000256" key="2">
    <source>
        <dbReference type="RuleBase" id="RU000461"/>
    </source>
</evidence>